<gene>
    <name evidence="2" type="ORF">C5F44_15470</name>
</gene>
<dbReference type="EMBL" id="PZKE01000020">
    <property type="protein sequence ID" value="PTE13051.1"/>
    <property type="molecule type" value="Genomic_DNA"/>
</dbReference>
<dbReference type="AlphaFoldDB" id="A0A2T4J583"/>
<keyword evidence="3" id="KW-1185">Reference proteome</keyword>
<dbReference type="Gene3D" id="1.10.10.10">
    <property type="entry name" value="Winged helix-like DNA-binding domain superfamily/Winged helix DNA-binding domain"/>
    <property type="match status" value="1"/>
</dbReference>
<proteinExistence type="predicted"/>
<dbReference type="Pfam" id="PF02082">
    <property type="entry name" value="Rrf2"/>
    <property type="match status" value="1"/>
</dbReference>
<dbReference type="PROSITE" id="PS01332">
    <property type="entry name" value="HTH_RRF2_1"/>
    <property type="match status" value="1"/>
</dbReference>
<keyword evidence="1" id="KW-0238">DNA-binding</keyword>
<dbReference type="GO" id="GO:0005829">
    <property type="term" value="C:cytosol"/>
    <property type="evidence" value="ECO:0007669"/>
    <property type="project" value="TreeGrafter"/>
</dbReference>
<name>A0A2T4J583_FUSBL</name>
<reference evidence="2 3" key="1">
    <citation type="submission" date="2018-03" db="EMBL/GenBank/DDBJ databases">
        <title>Rhodobacter blasticus.</title>
        <authorList>
            <person name="Meyer T.E."/>
            <person name="Miller S."/>
            <person name="Lodha T."/>
            <person name="Gandham S."/>
            <person name="Chintalapati S."/>
            <person name="Chintalapati V.R."/>
        </authorList>
    </citation>
    <scope>NUCLEOTIDE SEQUENCE [LARGE SCALE GENOMIC DNA]</scope>
    <source>
        <strain evidence="2 3">DSM 2131</strain>
    </source>
</reference>
<organism evidence="2 3">
    <name type="scientific">Fuscovulum blasticum DSM 2131</name>
    <dbReference type="NCBI Taxonomy" id="1188250"/>
    <lineage>
        <taxon>Bacteria</taxon>
        <taxon>Pseudomonadati</taxon>
        <taxon>Pseudomonadota</taxon>
        <taxon>Alphaproteobacteria</taxon>
        <taxon>Rhodobacterales</taxon>
        <taxon>Paracoccaceae</taxon>
        <taxon>Pseudogemmobacter</taxon>
    </lineage>
</organism>
<protein>
    <submittedName>
        <fullName evidence="2">Rrf2 family transcriptional regulator</fullName>
    </submittedName>
</protein>
<dbReference type="InterPro" id="IPR000944">
    <property type="entry name" value="Tscrpt_reg_Rrf2"/>
</dbReference>
<evidence type="ECO:0000313" key="3">
    <source>
        <dbReference type="Proteomes" id="UP000241362"/>
    </source>
</evidence>
<dbReference type="InterPro" id="IPR036388">
    <property type="entry name" value="WH-like_DNA-bd_sf"/>
</dbReference>
<comment type="caution">
    <text evidence="2">The sequence shown here is derived from an EMBL/GenBank/DDBJ whole genome shotgun (WGS) entry which is preliminary data.</text>
</comment>
<dbReference type="PROSITE" id="PS51197">
    <property type="entry name" value="HTH_RRF2_2"/>
    <property type="match status" value="1"/>
</dbReference>
<dbReference type="PANTHER" id="PTHR33221">
    <property type="entry name" value="WINGED HELIX-TURN-HELIX TRANSCRIPTIONAL REGULATOR, RRF2 FAMILY"/>
    <property type="match status" value="1"/>
</dbReference>
<accession>A0A2T4J583</accession>
<sequence>MRLTMRANLAMRVLMQCAVNHPRVIRAGDVAQACNASANHVAQVVSQLAGAGYLRTLRGRGGGIALGRPAEAIQVGKVLHLIEREVPLAECMAGDQNTCPLCAVCRLKDALCRAMDAFYRELETVSLADLVTDNAGLVAILSAGMEPA</sequence>
<evidence type="ECO:0000256" key="1">
    <source>
        <dbReference type="ARBA" id="ARBA00023125"/>
    </source>
</evidence>
<dbReference type="InterPro" id="IPR030489">
    <property type="entry name" value="TR_Rrf2-type_CS"/>
</dbReference>
<dbReference type="InterPro" id="IPR036390">
    <property type="entry name" value="WH_DNA-bd_sf"/>
</dbReference>
<dbReference type="Proteomes" id="UP000241362">
    <property type="component" value="Unassembled WGS sequence"/>
</dbReference>
<dbReference type="NCBIfam" id="TIGR00738">
    <property type="entry name" value="rrf2_super"/>
    <property type="match status" value="1"/>
</dbReference>
<dbReference type="GO" id="GO:0003677">
    <property type="term" value="F:DNA binding"/>
    <property type="evidence" value="ECO:0007669"/>
    <property type="project" value="UniProtKB-KW"/>
</dbReference>
<dbReference type="SUPFAM" id="SSF46785">
    <property type="entry name" value="Winged helix' DNA-binding domain"/>
    <property type="match status" value="1"/>
</dbReference>
<dbReference type="GO" id="GO:0003700">
    <property type="term" value="F:DNA-binding transcription factor activity"/>
    <property type="evidence" value="ECO:0007669"/>
    <property type="project" value="TreeGrafter"/>
</dbReference>
<dbReference type="PANTHER" id="PTHR33221:SF4">
    <property type="entry name" value="HTH-TYPE TRANSCRIPTIONAL REPRESSOR NSRR"/>
    <property type="match status" value="1"/>
</dbReference>
<evidence type="ECO:0000313" key="2">
    <source>
        <dbReference type="EMBL" id="PTE13051.1"/>
    </source>
</evidence>